<accession>A0A0E9W4A3</accession>
<dbReference type="EMBL" id="GBXM01024279">
    <property type="protein sequence ID" value="JAH84298.1"/>
    <property type="molecule type" value="Transcribed_RNA"/>
</dbReference>
<name>A0A0E9W4A3_ANGAN</name>
<dbReference type="AlphaFoldDB" id="A0A0E9W4A3"/>
<evidence type="ECO:0000313" key="1">
    <source>
        <dbReference type="EMBL" id="JAH84298.1"/>
    </source>
</evidence>
<reference evidence="1" key="1">
    <citation type="submission" date="2014-11" db="EMBL/GenBank/DDBJ databases">
        <authorList>
            <person name="Amaro Gonzalez C."/>
        </authorList>
    </citation>
    <scope>NUCLEOTIDE SEQUENCE</scope>
</reference>
<proteinExistence type="predicted"/>
<reference evidence="1" key="2">
    <citation type="journal article" date="2015" name="Fish Shellfish Immunol.">
        <title>Early steps in the European eel (Anguilla anguilla)-Vibrio vulnificus interaction in the gills: Role of the RtxA13 toxin.</title>
        <authorList>
            <person name="Callol A."/>
            <person name="Pajuelo D."/>
            <person name="Ebbesson L."/>
            <person name="Teles M."/>
            <person name="MacKenzie S."/>
            <person name="Amaro C."/>
        </authorList>
    </citation>
    <scope>NUCLEOTIDE SEQUENCE</scope>
</reference>
<protein>
    <submittedName>
        <fullName evidence="1">Uncharacterized protein</fullName>
    </submittedName>
</protein>
<sequence>MCVCVINSFKLIDYRECYMEQMSHNLVIVHKCDSPHCLHLFTLYNETGIIILPKQILL</sequence>
<organism evidence="1">
    <name type="scientific">Anguilla anguilla</name>
    <name type="common">European freshwater eel</name>
    <name type="synonym">Muraena anguilla</name>
    <dbReference type="NCBI Taxonomy" id="7936"/>
    <lineage>
        <taxon>Eukaryota</taxon>
        <taxon>Metazoa</taxon>
        <taxon>Chordata</taxon>
        <taxon>Craniata</taxon>
        <taxon>Vertebrata</taxon>
        <taxon>Euteleostomi</taxon>
        <taxon>Actinopterygii</taxon>
        <taxon>Neopterygii</taxon>
        <taxon>Teleostei</taxon>
        <taxon>Anguilliformes</taxon>
        <taxon>Anguillidae</taxon>
        <taxon>Anguilla</taxon>
    </lineage>
</organism>